<gene>
    <name evidence="3" type="ORF">C7B43_14925</name>
</gene>
<comment type="caution">
    <text evidence="3">The sequence shown here is derived from an EMBL/GenBank/DDBJ whole genome shotgun (WGS) entry which is preliminary data.</text>
</comment>
<proteinExistence type="predicted"/>
<feature type="transmembrane region" description="Helical" evidence="2">
    <location>
        <begin position="44"/>
        <end position="65"/>
    </location>
</feature>
<feature type="transmembrane region" description="Helical" evidence="2">
    <location>
        <begin position="5"/>
        <end position="24"/>
    </location>
</feature>
<evidence type="ECO:0000313" key="3">
    <source>
        <dbReference type="EMBL" id="PSR26102.1"/>
    </source>
</evidence>
<accession>A0A2T2WV49</accession>
<keyword evidence="2" id="KW-0472">Membrane</keyword>
<evidence type="ECO:0000256" key="2">
    <source>
        <dbReference type="SAM" id="Phobius"/>
    </source>
</evidence>
<protein>
    <submittedName>
        <fullName evidence="3">Uncharacterized protein</fullName>
    </submittedName>
</protein>
<dbReference type="EMBL" id="PXYT01000042">
    <property type="protein sequence ID" value="PSR26102.1"/>
    <property type="molecule type" value="Genomic_DNA"/>
</dbReference>
<organism evidence="3 4">
    <name type="scientific">Sulfobacillus benefaciens</name>
    <dbReference type="NCBI Taxonomy" id="453960"/>
    <lineage>
        <taxon>Bacteria</taxon>
        <taxon>Bacillati</taxon>
        <taxon>Bacillota</taxon>
        <taxon>Clostridia</taxon>
        <taxon>Eubacteriales</taxon>
        <taxon>Clostridiales Family XVII. Incertae Sedis</taxon>
        <taxon>Sulfobacillus</taxon>
    </lineage>
</organism>
<sequence>MYKYLWPIVTGGLALLAEVMLMILPFAMHVNHGGAWRTATYLDFWSGIGMIVITLIMTGAWLWALRAELIRRGIISRPEPAASRKPAPGQGSASFEESRGRSDAEWDELLRPLAEAVLLDLSEQLNHKESRQREEVEL</sequence>
<keyword evidence="2" id="KW-1133">Transmembrane helix</keyword>
<keyword evidence="2" id="KW-0812">Transmembrane</keyword>
<feature type="region of interest" description="Disordered" evidence="1">
    <location>
        <begin position="79"/>
        <end position="101"/>
    </location>
</feature>
<evidence type="ECO:0000313" key="4">
    <source>
        <dbReference type="Proteomes" id="UP000242699"/>
    </source>
</evidence>
<reference evidence="3 4" key="1">
    <citation type="journal article" date="2014" name="BMC Genomics">
        <title>Comparison of environmental and isolate Sulfobacillus genomes reveals diverse carbon, sulfur, nitrogen, and hydrogen metabolisms.</title>
        <authorList>
            <person name="Justice N.B."/>
            <person name="Norman A."/>
            <person name="Brown C.T."/>
            <person name="Singh A."/>
            <person name="Thomas B.C."/>
            <person name="Banfield J.F."/>
        </authorList>
    </citation>
    <scope>NUCLEOTIDE SEQUENCE [LARGE SCALE GENOMIC DNA]</scope>
    <source>
        <strain evidence="3">AMDSBA1</strain>
    </source>
</reference>
<evidence type="ECO:0000256" key="1">
    <source>
        <dbReference type="SAM" id="MobiDB-lite"/>
    </source>
</evidence>
<name>A0A2T2WV49_9FIRM</name>
<dbReference type="Proteomes" id="UP000242699">
    <property type="component" value="Unassembled WGS sequence"/>
</dbReference>
<dbReference type="AlphaFoldDB" id="A0A2T2WV49"/>